<reference evidence="6 7" key="1">
    <citation type="submission" date="2017-10" db="EMBL/GenBank/DDBJ databases">
        <title>Comparative genomics between pathogenic Norcardia.</title>
        <authorList>
            <person name="Zeng L."/>
        </authorList>
    </citation>
    <scope>NUCLEOTIDE SEQUENCE [LARGE SCALE GENOMIC DNA]</scope>
    <source>
        <strain evidence="6 7">NC_YFY_NT001</strain>
    </source>
</reference>
<evidence type="ECO:0000256" key="4">
    <source>
        <dbReference type="PROSITE-ProRule" id="PRU00335"/>
    </source>
</evidence>
<dbReference type="Gene3D" id="1.10.10.60">
    <property type="entry name" value="Homeodomain-like"/>
    <property type="match status" value="1"/>
</dbReference>
<keyword evidence="2 4" id="KW-0238">DNA-binding</keyword>
<proteinExistence type="predicted"/>
<dbReference type="InterPro" id="IPR009057">
    <property type="entry name" value="Homeodomain-like_sf"/>
</dbReference>
<feature type="domain" description="HTH tetR-type" evidence="5">
    <location>
        <begin position="11"/>
        <end position="71"/>
    </location>
</feature>
<dbReference type="Gene3D" id="1.10.357.10">
    <property type="entry name" value="Tetracycline Repressor, domain 2"/>
    <property type="match status" value="1"/>
</dbReference>
<gene>
    <name evidence="6" type="ORF">CRH09_25780</name>
</gene>
<dbReference type="EMBL" id="CP023778">
    <property type="protein sequence ID" value="ATL72108.1"/>
    <property type="molecule type" value="Genomic_DNA"/>
</dbReference>
<dbReference type="InterPro" id="IPR036271">
    <property type="entry name" value="Tet_transcr_reg_TetR-rel_C_sf"/>
</dbReference>
<evidence type="ECO:0000259" key="5">
    <source>
        <dbReference type="PROSITE" id="PS50977"/>
    </source>
</evidence>
<dbReference type="Pfam" id="PF00440">
    <property type="entry name" value="TetR_N"/>
    <property type="match status" value="1"/>
</dbReference>
<dbReference type="KEGG" id="ntp:CRH09_25780"/>
<sequence>METDGRRLRGNRTRASVLDAVVSLASVEGLDGLSLSRLAAQLDITKSALFTHWRGKEELQLAALEHARAQWVAEIVAPALEQPTPVQRLWAVHERRLDFYAREMLPGRCFFSIVYREFDDRPGAIRDRLVEQSAQWHEFLVSTIEEAIAAGQLREGTDANRLAYEIDALGEGAVSRVRMLDPEFVFAAARAAVLQRLRAASTNPDLLPEH</sequence>
<dbReference type="GO" id="GO:0003677">
    <property type="term" value="F:DNA binding"/>
    <property type="evidence" value="ECO:0007669"/>
    <property type="project" value="UniProtKB-UniRule"/>
</dbReference>
<dbReference type="Proteomes" id="UP000221961">
    <property type="component" value="Chromosome"/>
</dbReference>
<feature type="DNA-binding region" description="H-T-H motif" evidence="4">
    <location>
        <begin position="34"/>
        <end position="53"/>
    </location>
</feature>
<evidence type="ECO:0000256" key="2">
    <source>
        <dbReference type="ARBA" id="ARBA00023125"/>
    </source>
</evidence>
<accession>A0A291RXY3</accession>
<evidence type="ECO:0000313" key="6">
    <source>
        <dbReference type="EMBL" id="ATL72108.1"/>
    </source>
</evidence>
<evidence type="ECO:0000256" key="3">
    <source>
        <dbReference type="ARBA" id="ARBA00023163"/>
    </source>
</evidence>
<name>A0A291RXY3_9NOCA</name>
<dbReference type="SUPFAM" id="SSF46689">
    <property type="entry name" value="Homeodomain-like"/>
    <property type="match status" value="1"/>
</dbReference>
<dbReference type="AlphaFoldDB" id="A0A291RXY3"/>
<protein>
    <submittedName>
        <fullName evidence="6">TetR family transcriptional regulator</fullName>
    </submittedName>
</protein>
<dbReference type="PANTHER" id="PTHR47506:SF6">
    <property type="entry name" value="HTH-TYPE TRANSCRIPTIONAL REPRESSOR NEMR"/>
    <property type="match status" value="1"/>
</dbReference>
<dbReference type="PROSITE" id="PS50977">
    <property type="entry name" value="HTH_TETR_2"/>
    <property type="match status" value="1"/>
</dbReference>
<dbReference type="PANTHER" id="PTHR47506">
    <property type="entry name" value="TRANSCRIPTIONAL REGULATORY PROTEIN"/>
    <property type="match status" value="1"/>
</dbReference>
<organism evidence="6 7">
    <name type="scientific">Nocardia terpenica</name>
    <dbReference type="NCBI Taxonomy" id="455432"/>
    <lineage>
        <taxon>Bacteria</taxon>
        <taxon>Bacillati</taxon>
        <taxon>Actinomycetota</taxon>
        <taxon>Actinomycetes</taxon>
        <taxon>Mycobacteriales</taxon>
        <taxon>Nocardiaceae</taxon>
        <taxon>Nocardia</taxon>
    </lineage>
</organism>
<evidence type="ECO:0000313" key="7">
    <source>
        <dbReference type="Proteomes" id="UP000221961"/>
    </source>
</evidence>
<evidence type="ECO:0000256" key="1">
    <source>
        <dbReference type="ARBA" id="ARBA00023015"/>
    </source>
</evidence>
<dbReference type="InterPro" id="IPR011075">
    <property type="entry name" value="TetR_C"/>
</dbReference>
<dbReference type="InterPro" id="IPR001647">
    <property type="entry name" value="HTH_TetR"/>
</dbReference>
<keyword evidence="1" id="KW-0805">Transcription regulation</keyword>
<keyword evidence="3" id="KW-0804">Transcription</keyword>
<dbReference type="Pfam" id="PF16925">
    <property type="entry name" value="TetR_C_13"/>
    <property type="match status" value="1"/>
</dbReference>
<dbReference type="SUPFAM" id="SSF48498">
    <property type="entry name" value="Tetracyclin repressor-like, C-terminal domain"/>
    <property type="match status" value="1"/>
</dbReference>